<reference evidence="2 3" key="1">
    <citation type="submission" date="2023-03" db="EMBL/GenBank/DDBJ databases">
        <title>Isolation and description of six Streptomyces strains from soil environments, able to metabolize different microbial glucans.</title>
        <authorList>
            <person name="Widen T."/>
            <person name="Larsbrink J."/>
        </authorList>
    </citation>
    <scope>NUCLEOTIDE SEQUENCE [LARGE SCALE GENOMIC DNA]</scope>
    <source>
        <strain evidence="2 3">Mut1</strain>
    </source>
</reference>
<evidence type="ECO:0000313" key="3">
    <source>
        <dbReference type="Proteomes" id="UP001239522"/>
    </source>
</evidence>
<evidence type="ECO:0008006" key="4">
    <source>
        <dbReference type="Google" id="ProtNLM"/>
    </source>
</evidence>
<proteinExistence type="predicted"/>
<gene>
    <name evidence="2" type="ORF">P8A18_11870</name>
</gene>
<dbReference type="RefSeq" id="WP_306054004.1">
    <property type="nucleotide sequence ID" value="NZ_CP120997.1"/>
</dbReference>
<dbReference type="EMBL" id="CP120997">
    <property type="protein sequence ID" value="WLQ34097.1"/>
    <property type="molecule type" value="Genomic_DNA"/>
</dbReference>
<keyword evidence="1" id="KW-0732">Signal</keyword>
<accession>A0ABY9HHV2</accession>
<feature type="chain" id="PRO_5047077520" description="Lipoprotein" evidence="1">
    <location>
        <begin position="30"/>
        <end position="170"/>
    </location>
</feature>
<evidence type="ECO:0000313" key="2">
    <source>
        <dbReference type="EMBL" id="WLQ34097.1"/>
    </source>
</evidence>
<protein>
    <recommendedName>
        <fullName evidence="4">Lipoprotein</fullName>
    </recommendedName>
</protein>
<dbReference type="PROSITE" id="PS51318">
    <property type="entry name" value="TAT"/>
    <property type="match status" value="1"/>
</dbReference>
<dbReference type="PROSITE" id="PS51257">
    <property type="entry name" value="PROKAR_LIPOPROTEIN"/>
    <property type="match status" value="1"/>
</dbReference>
<feature type="signal peptide" evidence="1">
    <location>
        <begin position="1"/>
        <end position="29"/>
    </location>
</feature>
<dbReference type="InterPro" id="IPR006311">
    <property type="entry name" value="TAT_signal"/>
</dbReference>
<keyword evidence="3" id="KW-1185">Reference proteome</keyword>
<name>A0ABY9HHV2_9ACTN</name>
<dbReference type="Proteomes" id="UP001239522">
    <property type="component" value="Chromosome"/>
</dbReference>
<organism evidence="2 3">
    <name type="scientific">Streptomyces castrisilvae</name>
    <dbReference type="NCBI Taxonomy" id="3033811"/>
    <lineage>
        <taxon>Bacteria</taxon>
        <taxon>Bacillati</taxon>
        <taxon>Actinomycetota</taxon>
        <taxon>Actinomycetes</taxon>
        <taxon>Kitasatosporales</taxon>
        <taxon>Streptomycetaceae</taxon>
        <taxon>Streptomyces</taxon>
    </lineage>
</organism>
<sequence>MSRHATLHIRRRTALRYLALGAAASLVSACGGNGAGGGPKRQAIRAFVVGKWRYRAEGTAVDATLTVHEDGTWESDQWDGITGAWRSDGDGVSVEAPNGFGASGEEDVSALSVSGFPGAIPSDFDGDCAYAPGWDGLPVDSLHMRVTGRDVRLTLSRGTEKGAVINCKRL</sequence>
<evidence type="ECO:0000256" key="1">
    <source>
        <dbReference type="SAM" id="SignalP"/>
    </source>
</evidence>